<evidence type="ECO:0000259" key="5">
    <source>
        <dbReference type="PROSITE" id="PS01124"/>
    </source>
</evidence>
<dbReference type="PANTHER" id="PTHR43280">
    <property type="entry name" value="ARAC-FAMILY TRANSCRIPTIONAL REGULATOR"/>
    <property type="match status" value="1"/>
</dbReference>
<dbReference type="InterPro" id="IPR009057">
    <property type="entry name" value="Homeodomain-like_sf"/>
</dbReference>
<keyword evidence="4" id="KW-0472">Membrane</keyword>
<dbReference type="SUPFAM" id="SSF46689">
    <property type="entry name" value="Homeodomain-like"/>
    <property type="match status" value="1"/>
</dbReference>
<dbReference type="InterPro" id="IPR041522">
    <property type="entry name" value="CdaR_GGDEF"/>
</dbReference>
<keyword evidence="4" id="KW-1133">Transmembrane helix</keyword>
<keyword evidence="4" id="KW-0812">Transmembrane</keyword>
<dbReference type="PANTHER" id="PTHR43280:SF10">
    <property type="entry name" value="REGULATORY PROTEIN POCR"/>
    <property type="match status" value="1"/>
</dbReference>
<dbReference type="AlphaFoldDB" id="A0A4R5KXQ4"/>
<dbReference type="GO" id="GO:0003700">
    <property type="term" value="F:DNA-binding transcription factor activity"/>
    <property type="evidence" value="ECO:0007669"/>
    <property type="project" value="InterPro"/>
</dbReference>
<dbReference type="Pfam" id="PF12833">
    <property type="entry name" value="HTH_18"/>
    <property type="match status" value="1"/>
</dbReference>
<proteinExistence type="predicted"/>
<evidence type="ECO:0000313" key="7">
    <source>
        <dbReference type="Proteomes" id="UP000295636"/>
    </source>
</evidence>
<keyword evidence="1" id="KW-0805">Transcription regulation</keyword>
<reference evidence="6 7" key="1">
    <citation type="submission" date="2019-03" db="EMBL/GenBank/DDBJ databases">
        <title>This is whole genome sequence of Paenibacillus sp MS74 strain.</title>
        <authorList>
            <person name="Trinh H.N."/>
        </authorList>
    </citation>
    <scope>NUCLEOTIDE SEQUENCE [LARGE SCALE GENOMIC DNA]</scope>
    <source>
        <strain evidence="6 7">MS74</strain>
    </source>
</reference>
<dbReference type="InterPro" id="IPR018060">
    <property type="entry name" value="HTH_AraC"/>
</dbReference>
<evidence type="ECO:0000256" key="4">
    <source>
        <dbReference type="SAM" id="Phobius"/>
    </source>
</evidence>
<dbReference type="Pfam" id="PF17853">
    <property type="entry name" value="GGDEF_2"/>
    <property type="match status" value="1"/>
</dbReference>
<keyword evidence="7" id="KW-1185">Reference proteome</keyword>
<organism evidence="6 7">
    <name type="scientific">Paenibacillus piri</name>
    <dbReference type="NCBI Taxonomy" id="2547395"/>
    <lineage>
        <taxon>Bacteria</taxon>
        <taxon>Bacillati</taxon>
        <taxon>Bacillota</taxon>
        <taxon>Bacilli</taxon>
        <taxon>Bacillales</taxon>
        <taxon>Paenibacillaceae</taxon>
        <taxon>Paenibacillus</taxon>
    </lineage>
</organism>
<protein>
    <submittedName>
        <fullName evidence="6">AraC family transcriptional regulator</fullName>
    </submittedName>
</protein>
<dbReference type="PROSITE" id="PS01124">
    <property type="entry name" value="HTH_ARAC_FAMILY_2"/>
    <property type="match status" value="1"/>
</dbReference>
<dbReference type="SMART" id="SM00342">
    <property type="entry name" value="HTH_ARAC"/>
    <property type="match status" value="1"/>
</dbReference>
<dbReference type="PROSITE" id="PS00041">
    <property type="entry name" value="HTH_ARAC_FAMILY_1"/>
    <property type="match status" value="1"/>
</dbReference>
<dbReference type="OrthoDB" id="1975037at2"/>
<evidence type="ECO:0000256" key="3">
    <source>
        <dbReference type="ARBA" id="ARBA00023163"/>
    </source>
</evidence>
<keyword evidence="3" id="KW-0804">Transcription</keyword>
<feature type="transmembrane region" description="Helical" evidence="4">
    <location>
        <begin position="292"/>
        <end position="313"/>
    </location>
</feature>
<keyword evidence="2" id="KW-0238">DNA-binding</keyword>
<name>A0A4R5KXQ4_9BACL</name>
<sequence>MFRMNRYLTKLLLFSLCLSTVPVLLLGAIFYNRATESIQSKVNEGNVHILMLTRLRVEQVLQTVDRSLERFAESSSVVESLDTYITPSKFQLFNELTQSMYRMQTFDVGVQDVHLINLQKGWIINNSGFYTFDEIDYKERFNQYLNIADSKFWTSEQSGLTKENRNAQTRIVSLVKKIPANSDKPTALIIAEIPGRELSSLISKNNPLGEVIIFDRAHHILAIQNENFSGQNSEIESLYKNLAATNSPSGELTARLNGDPVGIVRQQSAYNSWTYLSIIPLEDIYKESRQTGWIVVSSCLLLLVVGVLISLLVSRKLYKPIQKLQASFPPPGERQHGQDGPAAADDRTNEFELINRSISHLQTLHRQMSQQLSGQVKQLQELFVLKLIQGELRHAEMNEKLPILMSAPPYRIDWIVVLALQIDTLEGSRFKERDRDLLLFAINNMINDIIPYKQRLLPITIHKYQITIVHTNRHSIHEFREFTVAMVDKIKLEIGRYLSIPISIGISRPYEDIKDAPQAYDESLKALRNRPLAGQNTILYYDQQQAGKIELGQFPEETEKALIQAVKYADHEQIDLLLERFLEEIARYCATYSEYQVSLVRFFVDLTRLIQDSGAAFHSVFENDKPSFEELLELKSKADIREWLKHKMIRPLLPLFEERRKTKFQNISREVIRMVQEEYDTDLTLEICASRLNYHSSYISRVLKNELGVNFSEYLSQHRLNVAKELLEDGSMKISEIAEKLRYHNPQNFIRYFRKMVGVTPGKYRETYANGAVNRGG</sequence>
<evidence type="ECO:0000313" key="6">
    <source>
        <dbReference type="EMBL" id="TDG00607.1"/>
    </source>
</evidence>
<evidence type="ECO:0000256" key="2">
    <source>
        <dbReference type="ARBA" id="ARBA00023125"/>
    </source>
</evidence>
<evidence type="ECO:0000256" key="1">
    <source>
        <dbReference type="ARBA" id="ARBA00023015"/>
    </source>
</evidence>
<accession>A0A4R5KXQ4</accession>
<dbReference type="Proteomes" id="UP000295636">
    <property type="component" value="Unassembled WGS sequence"/>
</dbReference>
<comment type="caution">
    <text evidence="6">The sequence shown here is derived from an EMBL/GenBank/DDBJ whole genome shotgun (WGS) entry which is preliminary data.</text>
</comment>
<dbReference type="EMBL" id="SMRT01000001">
    <property type="protein sequence ID" value="TDG00607.1"/>
    <property type="molecule type" value="Genomic_DNA"/>
</dbReference>
<gene>
    <name evidence="6" type="ORF">E1757_02980</name>
</gene>
<dbReference type="GO" id="GO:0043565">
    <property type="term" value="F:sequence-specific DNA binding"/>
    <property type="evidence" value="ECO:0007669"/>
    <property type="project" value="InterPro"/>
</dbReference>
<dbReference type="InterPro" id="IPR018062">
    <property type="entry name" value="HTH_AraC-typ_CS"/>
</dbReference>
<feature type="domain" description="HTH araC/xylS-type" evidence="5">
    <location>
        <begin position="669"/>
        <end position="767"/>
    </location>
</feature>
<dbReference type="Gene3D" id="1.10.10.60">
    <property type="entry name" value="Homeodomain-like"/>
    <property type="match status" value="2"/>
</dbReference>